<dbReference type="InterPro" id="IPR029045">
    <property type="entry name" value="ClpP/crotonase-like_dom_sf"/>
</dbReference>
<evidence type="ECO:0000256" key="1">
    <source>
        <dbReference type="ARBA" id="ARBA00005254"/>
    </source>
</evidence>
<name>A0ABT3C4S4_9MYCO</name>
<dbReference type="Pfam" id="PF00378">
    <property type="entry name" value="ECH_1"/>
    <property type="match status" value="1"/>
</dbReference>
<dbReference type="InterPro" id="IPR001753">
    <property type="entry name" value="Enoyl-CoA_hydra/iso"/>
</dbReference>
<dbReference type="SUPFAM" id="SSF52096">
    <property type="entry name" value="ClpP/crotonase"/>
    <property type="match status" value="1"/>
</dbReference>
<dbReference type="PANTHER" id="PTHR43459:SF1">
    <property type="entry name" value="EG:BACN32G11.4 PROTEIN"/>
    <property type="match status" value="1"/>
</dbReference>
<gene>
    <name evidence="2" type="ORF">H7J73_00295</name>
</gene>
<protein>
    <submittedName>
        <fullName evidence="2">Enoyl-CoA hydratase</fullName>
    </submittedName>
</protein>
<sequence length="273" mass="27917">MTTTDSGLDALDTVNGLLVSLDGGVLSVTIDRPESLNSLTAPVLTGVAEALERAAGDPRVKVVRLGGSGRGFSSGAGIGADDAGSSEAGGDPVDTLYMANRAIKAIVDMPRPVVAVVQGPAAGVGVSLALACDLVLASEKAFFMLAFTKIGLMPDGGASALVAAAVGRTRAMRMALLAERIKAEEALDWGLVSAVYPADTFAADVDAVIAGLLAGPSRAYANSKKAINAATLTELDNALQRETEGQISLLSGTDFREGIKAFQQHRKPTFTDT</sequence>
<keyword evidence="3" id="KW-1185">Reference proteome</keyword>
<dbReference type="InterPro" id="IPR014748">
    <property type="entry name" value="Enoyl-CoA_hydra_C"/>
</dbReference>
<evidence type="ECO:0000313" key="2">
    <source>
        <dbReference type="EMBL" id="MCV7224486.1"/>
    </source>
</evidence>
<dbReference type="Gene3D" id="3.90.226.10">
    <property type="entry name" value="2-enoyl-CoA Hydratase, Chain A, domain 1"/>
    <property type="match status" value="1"/>
</dbReference>
<comment type="caution">
    <text evidence="2">The sequence shown here is derived from an EMBL/GenBank/DDBJ whole genome shotgun (WGS) entry which is preliminary data.</text>
</comment>
<organism evidence="2 3">
    <name type="scientific">Mycolicibacterium komossense</name>
    <dbReference type="NCBI Taxonomy" id="1779"/>
    <lineage>
        <taxon>Bacteria</taxon>
        <taxon>Bacillati</taxon>
        <taxon>Actinomycetota</taxon>
        <taxon>Actinomycetes</taxon>
        <taxon>Mycobacteriales</taxon>
        <taxon>Mycobacteriaceae</taxon>
        <taxon>Mycolicibacterium</taxon>
    </lineage>
</organism>
<accession>A0ABT3C4S4</accession>
<proteinExistence type="inferred from homology"/>
<reference evidence="2 3" key="1">
    <citation type="journal article" date="2022" name="BMC Genomics">
        <title>Comparative genome analysis of mycobacteria focusing on tRNA and non-coding RNA.</title>
        <authorList>
            <person name="Behra P.R.K."/>
            <person name="Pettersson B.M.F."/>
            <person name="Ramesh M."/>
            <person name="Das S."/>
            <person name="Dasgupta S."/>
            <person name="Kirsebom L.A."/>
        </authorList>
    </citation>
    <scope>NUCLEOTIDE SEQUENCE [LARGE SCALE GENOMIC DNA]</scope>
    <source>
        <strain evidence="2 3">DSM 44078</strain>
    </source>
</reference>
<comment type="similarity">
    <text evidence="1">Belongs to the enoyl-CoA hydratase/isomerase family.</text>
</comment>
<dbReference type="EMBL" id="JACKTY010000004">
    <property type="protein sequence ID" value="MCV7224486.1"/>
    <property type="molecule type" value="Genomic_DNA"/>
</dbReference>
<dbReference type="Gene3D" id="1.10.12.10">
    <property type="entry name" value="Lyase 2-enoyl-coa Hydratase, Chain A, domain 2"/>
    <property type="match status" value="1"/>
</dbReference>
<dbReference type="CDD" id="cd06558">
    <property type="entry name" value="crotonase-like"/>
    <property type="match status" value="1"/>
</dbReference>
<dbReference type="RefSeq" id="WP_264065217.1">
    <property type="nucleotide sequence ID" value="NZ_JACKTY010000004.1"/>
</dbReference>
<evidence type="ECO:0000313" key="3">
    <source>
        <dbReference type="Proteomes" id="UP001526201"/>
    </source>
</evidence>
<dbReference type="PANTHER" id="PTHR43459">
    <property type="entry name" value="ENOYL-COA HYDRATASE"/>
    <property type="match status" value="1"/>
</dbReference>
<dbReference type="Proteomes" id="UP001526201">
    <property type="component" value="Unassembled WGS sequence"/>
</dbReference>